<dbReference type="EMBL" id="CP002529">
    <property type="protein sequence ID" value="ADY00671.1"/>
    <property type="molecule type" value="Genomic_DNA"/>
</dbReference>
<keyword evidence="3" id="KW-1185">Reference proteome</keyword>
<keyword evidence="1" id="KW-1133">Transmembrane helix</keyword>
<keyword evidence="1" id="KW-0472">Membrane</keyword>
<dbReference type="eggNOG" id="arCOG11252">
    <property type="taxonomic scope" value="Archaea"/>
</dbReference>
<evidence type="ECO:0000313" key="2">
    <source>
        <dbReference type="EMBL" id="ADY00671.1"/>
    </source>
</evidence>
<dbReference type="OrthoDB" id="380149at2157"/>
<accession>F0QUL0</accession>
<feature type="transmembrane region" description="Helical" evidence="1">
    <location>
        <begin position="12"/>
        <end position="30"/>
    </location>
</feature>
<protein>
    <submittedName>
        <fullName evidence="2">Uncharacterized protein</fullName>
    </submittedName>
</protein>
<dbReference type="GeneID" id="10288111"/>
<proteinExistence type="predicted"/>
<reference evidence="2 3" key="1">
    <citation type="journal article" date="2011" name="J. Bacteriol.">
        <title>Complete genome sequence of 'Vulcanisaeta moutnovskia' strain 768-28, a novel member of the hyperthermophilic crenarchaeal genus vulcanisaeta.</title>
        <authorList>
            <person name="Gumerov V.M."/>
            <person name="Mardanov A.V."/>
            <person name="Beletsky A.V."/>
            <person name="Prokofeva M.I."/>
            <person name="Bonch-Osmolovskaya E.A."/>
            <person name="Ravin N.V."/>
            <person name="Skryabin K.G."/>
        </authorList>
    </citation>
    <scope>NUCLEOTIDE SEQUENCE [LARGE SCALE GENOMIC DNA]</scope>
    <source>
        <strain evidence="2 3">768-28</strain>
    </source>
</reference>
<keyword evidence="1" id="KW-0812">Transmembrane</keyword>
<dbReference type="KEGG" id="vmo:VMUT_0459"/>
<name>F0QUL0_VULM7</name>
<evidence type="ECO:0000313" key="3">
    <source>
        <dbReference type="Proteomes" id="UP000007485"/>
    </source>
</evidence>
<dbReference type="Proteomes" id="UP000007485">
    <property type="component" value="Chromosome"/>
</dbReference>
<feature type="transmembrane region" description="Helical" evidence="1">
    <location>
        <begin position="128"/>
        <end position="151"/>
    </location>
</feature>
<organism evidence="2 3">
    <name type="scientific">Vulcanisaeta moutnovskia (strain 768-28)</name>
    <dbReference type="NCBI Taxonomy" id="985053"/>
    <lineage>
        <taxon>Archaea</taxon>
        <taxon>Thermoproteota</taxon>
        <taxon>Thermoprotei</taxon>
        <taxon>Thermoproteales</taxon>
        <taxon>Thermoproteaceae</taxon>
        <taxon>Vulcanisaeta</taxon>
    </lineage>
</organism>
<gene>
    <name evidence="2" type="ordered locus">VMUT_0459</name>
</gene>
<dbReference type="RefSeq" id="WP_013603834.1">
    <property type="nucleotide sequence ID" value="NC_015151.1"/>
</dbReference>
<dbReference type="STRING" id="985053.VMUT_0459"/>
<dbReference type="HOGENOM" id="CLU_1631749_0_0_2"/>
<dbReference type="AlphaFoldDB" id="F0QUL0"/>
<evidence type="ECO:0000256" key="1">
    <source>
        <dbReference type="SAM" id="Phobius"/>
    </source>
</evidence>
<sequence>MISEILRDRFIVAAYIIGIVTIILAIYIILNPFNTHYYYSGPAINGSFTVNPSEIVFIMLRTNNSNLNTNITIIKWIPETNITLTLYYMVNLGPYQLKELNFTTITNLNLASMGRGQVTIIGIYRPEIINVLTIILTILFILVIALLIIGFTESIINIHGKV</sequence>